<evidence type="ECO:0000313" key="2">
    <source>
        <dbReference type="EMBL" id="KAJ8306928.1"/>
    </source>
</evidence>
<gene>
    <name evidence="2" type="ORF">KUTeg_015012</name>
</gene>
<sequence>MRESTEGTTEGDKFQSLKSAEMPCIVGLSRLPTGNTLGILGRILYRCWPAVRGGLTVKNSGICHKNSKLLTHRLMFIETQNRKSSRIGMVNIWKYLTFSKKNIQCQRYIFTIKAKYPPVRMVNEIEAVFIQSCNTRSFNSNSISMSDINLNAKNSQMDLYTETHKEFPVYMLAKLPVFIEKLFAVLASPIHEYLPHFEGGNIYTFYWAHTRLFDLVLLVSEKFFKGKKRLETAVKSNSTFPTMKNKFFWKKKKTPPPNKQKKLKKLEKKTKQIDI</sequence>
<dbReference type="EMBL" id="JARBDR010000793">
    <property type="protein sequence ID" value="KAJ8306928.1"/>
    <property type="molecule type" value="Genomic_DNA"/>
</dbReference>
<proteinExistence type="predicted"/>
<name>A0ABQ9EUE7_TEGGR</name>
<feature type="region of interest" description="Disordered" evidence="1">
    <location>
        <begin position="250"/>
        <end position="275"/>
    </location>
</feature>
<keyword evidence="3" id="KW-1185">Reference proteome</keyword>
<organism evidence="2 3">
    <name type="scientific">Tegillarca granosa</name>
    <name type="common">Malaysian cockle</name>
    <name type="synonym">Anadara granosa</name>
    <dbReference type="NCBI Taxonomy" id="220873"/>
    <lineage>
        <taxon>Eukaryota</taxon>
        <taxon>Metazoa</taxon>
        <taxon>Spiralia</taxon>
        <taxon>Lophotrochozoa</taxon>
        <taxon>Mollusca</taxon>
        <taxon>Bivalvia</taxon>
        <taxon>Autobranchia</taxon>
        <taxon>Pteriomorphia</taxon>
        <taxon>Arcoida</taxon>
        <taxon>Arcoidea</taxon>
        <taxon>Arcidae</taxon>
        <taxon>Tegillarca</taxon>
    </lineage>
</organism>
<evidence type="ECO:0000256" key="1">
    <source>
        <dbReference type="SAM" id="MobiDB-lite"/>
    </source>
</evidence>
<evidence type="ECO:0000313" key="3">
    <source>
        <dbReference type="Proteomes" id="UP001217089"/>
    </source>
</evidence>
<feature type="compositionally biased region" description="Basic residues" evidence="1">
    <location>
        <begin position="250"/>
        <end position="268"/>
    </location>
</feature>
<reference evidence="2 3" key="1">
    <citation type="submission" date="2022-12" db="EMBL/GenBank/DDBJ databases">
        <title>Chromosome-level genome of Tegillarca granosa.</title>
        <authorList>
            <person name="Kim J."/>
        </authorList>
    </citation>
    <scope>NUCLEOTIDE SEQUENCE [LARGE SCALE GENOMIC DNA]</scope>
    <source>
        <strain evidence="2">Teg-2019</strain>
        <tissue evidence="2">Adductor muscle</tissue>
    </source>
</reference>
<dbReference type="Proteomes" id="UP001217089">
    <property type="component" value="Unassembled WGS sequence"/>
</dbReference>
<comment type="caution">
    <text evidence="2">The sequence shown here is derived from an EMBL/GenBank/DDBJ whole genome shotgun (WGS) entry which is preliminary data.</text>
</comment>
<accession>A0ABQ9EUE7</accession>
<protein>
    <submittedName>
        <fullName evidence="2">Uncharacterized protein</fullName>
    </submittedName>
</protein>